<keyword evidence="1" id="KW-1133">Transmembrane helix</keyword>
<reference evidence="2" key="1">
    <citation type="submission" date="2020-04" db="EMBL/GenBank/DDBJ databases">
        <authorList>
            <person name="Chiriac C."/>
            <person name="Salcher M."/>
            <person name="Ghai R."/>
            <person name="Kavagutti S V."/>
        </authorList>
    </citation>
    <scope>NUCLEOTIDE SEQUENCE</scope>
</reference>
<organism evidence="2">
    <name type="scientific">uncultured Caudovirales phage</name>
    <dbReference type="NCBI Taxonomy" id="2100421"/>
    <lineage>
        <taxon>Viruses</taxon>
        <taxon>Duplodnaviria</taxon>
        <taxon>Heunggongvirae</taxon>
        <taxon>Uroviricota</taxon>
        <taxon>Caudoviricetes</taxon>
        <taxon>Peduoviridae</taxon>
        <taxon>Maltschvirus</taxon>
        <taxon>Maltschvirus maltsch</taxon>
    </lineage>
</organism>
<sequence>MRKRELLVITGTLLAATALWWGLAWIAWQGMLYIEALYR</sequence>
<name>A0A6J5N1D2_9CAUD</name>
<dbReference type="EMBL" id="LR796577">
    <property type="protein sequence ID" value="CAB4152472.1"/>
    <property type="molecule type" value="Genomic_DNA"/>
</dbReference>
<keyword evidence="1" id="KW-0812">Transmembrane</keyword>
<evidence type="ECO:0000313" key="2">
    <source>
        <dbReference type="EMBL" id="CAB4152472.1"/>
    </source>
</evidence>
<keyword evidence="1" id="KW-0472">Membrane</keyword>
<evidence type="ECO:0000256" key="1">
    <source>
        <dbReference type="SAM" id="Phobius"/>
    </source>
</evidence>
<accession>A0A6J5N1D2</accession>
<proteinExistence type="predicted"/>
<feature type="transmembrane region" description="Helical" evidence="1">
    <location>
        <begin position="7"/>
        <end position="28"/>
    </location>
</feature>
<gene>
    <name evidence="2" type="ORF">UFOVP613_16</name>
</gene>
<protein>
    <submittedName>
        <fullName evidence="2">Uncharacterized protein</fullName>
    </submittedName>
</protein>